<evidence type="ECO:0000313" key="2">
    <source>
        <dbReference type="Proteomes" id="UP000094526"/>
    </source>
</evidence>
<dbReference type="VEuPathDB" id="FungiDB:CLCR_05246"/>
<evidence type="ECO:0000313" key="1">
    <source>
        <dbReference type="EMBL" id="OCT48673.1"/>
    </source>
</evidence>
<dbReference type="AlphaFoldDB" id="A0A1C1CJG5"/>
<reference evidence="2" key="1">
    <citation type="submission" date="2015-07" db="EMBL/GenBank/DDBJ databases">
        <authorList>
            <person name="Teixeira M.M."/>
            <person name="Souza R.C."/>
            <person name="Almeida L.G."/>
            <person name="Vicente V.A."/>
            <person name="de Hoog S."/>
            <person name="Bocca A.L."/>
            <person name="de Almeida S.R."/>
            <person name="Vasconcelos A.T."/>
            <person name="Felipe M.S."/>
        </authorList>
    </citation>
    <scope>NUCLEOTIDE SEQUENCE [LARGE SCALE GENOMIC DNA]</scope>
    <source>
        <strain evidence="2">KSF</strain>
    </source>
</reference>
<dbReference type="VEuPathDB" id="FungiDB:G647_03222"/>
<proteinExistence type="predicted"/>
<dbReference type="EMBL" id="LGRB01000011">
    <property type="protein sequence ID" value="OCT48673.1"/>
    <property type="molecule type" value="Genomic_DNA"/>
</dbReference>
<gene>
    <name evidence="1" type="ORF">CLCR_05246</name>
</gene>
<accession>A0A1C1CJG5</accession>
<name>A0A1C1CJG5_9EURO</name>
<dbReference type="OrthoDB" id="4125329at2759"/>
<organism evidence="1 2">
    <name type="scientific">Cladophialophora carrionii</name>
    <dbReference type="NCBI Taxonomy" id="86049"/>
    <lineage>
        <taxon>Eukaryota</taxon>
        <taxon>Fungi</taxon>
        <taxon>Dikarya</taxon>
        <taxon>Ascomycota</taxon>
        <taxon>Pezizomycotina</taxon>
        <taxon>Eurotiomycetes</taxon>
        <taxon>Chaetothyriomycetidae</taxon>
        <taxon>Chaetothyriales</taxon>
        <taxon>Herpotrichiellaceae</taxon>
        <taxon>Cladophialophora</taxon>
    </lineage>
</organism>
<dbReference type="Proteomes" id="UP000094526">
    <property type="component" value="Unassembled WGS sequence"/>
</dbReference>
<comment type="caution">
    <text evidence="1">The sequence shown here is derived from an EMBL/GenBank/DDBJ whole genome shotgun (WGS) entry which is preliminary data.</text>
</comment>
<sequence length="135" mass="15620">MPVNGRLYDYGKWLVDFNGRDHVTTVPGVLENRTGDVGEVRLPVWIPDPTSDNANEMILNLLLQGVVLDTNDGSSRISARRLEEYGWYPKTKPDRHGRSVMQFKNYHGHVQFQAMWDHNFWGHGRGEWKVKTQGR</sequence>
<protein>
    <submittedName>
        <fullName evidence="1">Uncharacterized protein</fullName>
    </submittedName>
</protein>
<keyword evidence="2" id="KW-1185">Reference proteome</keyword>